<dbReference type="SMART" id="SM00093">
    <property type="entry name" value="SERPIN"/>
    <property type="match status" value="1"/>
</dbReference>
<dbReference type="PANTHER" id="PTHR11461:SF211">
    <property type="entry name" value="GH10112P-RELATED"/>
    <property type="match status" value="1"/>
</dbReference>
<dbReference type="GO" id="GO:0005615">
    <property type="term" value="C:extracellular space"/>
    <property type="evidence" value="ECO:0007669"/>
    <property type="project" value="InterPro"/>
</dbReference>
<dbReference type="InterPro" id="IPR023796">
    <property type="entry name" value="Serpin_dom"/>
</dbReference>
<dbReference type="EMBL" id="CCXY01000143">
    <property type="protein sequence ID" value="CEG12416.1"/>
    <property type="molecule type" value="Genomic_DNA"/>
</dbReference>
<dbReference type="GO" id="GO:0004867">
    <property type="term" value="F:serine-type endopeptidase inhibitor activity"/>
    <property type="evidence" value="ECO:0007669"/>
    <property type="project" value="UniProtKB-KW"/>
</dbReference>
<sequence length="619" mass="70786">MEKKSKNLSIALIIASIAIIWAVLLSGCVENITDKQPQILNLTMCSDVINPYNDSRFLLPKEETYSFVFNESSEIYVCGNITTLINGNPINIEIYKIFDNQSFYLNISIPEKYNDVTENWDCINMSLLLLKEGEYKLRYILGGGKNKQEKDISFKILKTQQNQSGISEKSCNVDSDCACGIHIKTGACFYGNKNFVDTTKQCPDFCTGIAGNFEIKCIDGECKQINKLSNDSSPKPTPIATDVVEANNRFTFDLYSKFKNNENNDDNIFFSPYSISTALAMTYEGARGKTADEMQNVLHLHDDKEKIHSDFVCLNKELNKANKSYNLSVANALWAQKDYKFSDEYFKTIEQYYGGNVTNLDFVKDTEKSRQTINNWVENQTNNKIKNLIPEGVLDDMTRLVLTNAIYFKGTWKWEFDKHLTYEEYFHITPTKSVKIQMMYMKPDKDIFNYIETDKLQILELPYKGDKISMLILLPKENYTLDDIKENLTSENFENLKKQMHETKLDEIYIPKFKFETKYFMEKTLRDMGMPTAFSIDADFSGMTGKGDLFISAVIHQAFVDVNEEGTEAAAATGVVMMKGAAVMQLKIFKADHPFIFIIQDKEKGNILFLGRVSDPGKN</sequence>
<protein>
    <submittedName>
        <fullName evidence="6">Uncharacterized serpin-like protein MA_3388 (Modular protein)</fullName>
    </submittedName>
</protein>
<dbReference type="FunFam" id="3.30.497.10:FF:000006">
    <property type="entry name" value="Plasminogen activator inhibitor 1"/>
    <property type="match status" value="1"/>
</dbReference>
<dbReference type="InterPro" id="IPR036186">
    <property type="entry name" value="Serpin_sf"/>
</dbReference>
<gene>
    <name evidence="6" type="ORF">MSIBF_A2270004</name>
</gene>
<feature type="domain" description="Serpin" evidence="5">
    <location>
        <begin position="252"/>
        <end position="616"/>
    </location>
</feature>
<dbReference type="CDD" id="cd19590">
    <property type="entry name" value="serpin_thermopin-like"/>
    <property type="match status" value="1"/>
</dbReference>
<evidence type="ECO:0000256" key="2">
    <source>
        <dbReference type="ARBA" id="ARBA00022690"/>
    </source>
</evidence>
<dbReference type="InterPro" id="IPR042178">
    <property type="entry name" value="Serpin_sf_1"/>
</dbReference>
<dbReference type="Gene3D" id="3.30.497.10">
    <property type="entry name" value="Antithrombin, subunit I, domain 2"/>
    <property type="match status" value="1"/>
</dbReference>
<evidence type="ECO:0000313" key="6">
    <source>
        <dbReference type="EMBL" id="CEG12416.1"/>
    </source>
</evidence>
<dbReference type="AlphaFoldDB" id="A0A098EA57"/>
<comment type="similarity">
    <text evidence="1">Belongs to the serpin family.</text>
</comment>
<dbReference type="PROSITE" id="PS51257">
    <property type="entry name" value="PROKAR_LIPOPROTEIN"/>
    <property type="match status" value="1"/>
</dbReference>
<organism evidence="6">
    <name type="scientific">groundwater metagenome</name>
    <dbReference type="NCBI Taxonomy" id="717931"/>
    <lineage>
        <taxon>unclassified sequences</taxon>
        <taxon>metagenomes</taxon>
        <taxon>ecological metagenomes</taxon>
    </lineage>
</organism>
<accession>A0A098EA57</accession>
<keyword evidence="4" id="KW-0722">Serine protease inhibitor</keyword>
<dbReference type="InterPro" id="IPR023795">
    <property type="entry name" value="Serpin_CS"/>
</dbReference>
<dbReference type="InterPro" id="IPR000215">
    <property type="entry name" value="Serpin_fam"/>
</dbReference>
<keyword evidence="3" id="KW-0732">Signal</keyword>
<dbReference type="SUPFAM" id="SSF56574">
    <property type="entry name" value="Serpins"/>
    <property type="match status" value="1"/>
</dbReference>
<dbReference type="InterPro" id="IPR042185">
    <property type="entry name" value="Serpin_sf_2"/>
</dbReference>
<evidence type="ECO:0000259" key="5">
    <source>
        <dbReference type="SMART" id="SM00093"/>
    </source>
</evidence>
<name>A0A098EA57_9ZZZZ</name>
<evidence type="ECO:0000256" key="1">
    <source>
        <dbReference type="ARBA" id="ARBA00009500"/>
    </source>
</evidence>
<dbReference type="Pfam" id="PF00079">
    <property type="entry name" value="Serpin"/>
    <property type="match status" value="1"/>
</dbReference>
<evidence type="ECO:0000256" key="4">
    <source>
        <dbReference type="ARBA" id="ARBA00022900"/>
    </source>
</evidence>
<keyword evidence="2" id="KW-0646">Protease inhibitor</keyword>
<dbReference type="Gene3D" id="2.30.39.10">
    <property type="entry name" value="Alpha-1-antitrypsin, domain 1"/>
    <property type="match status" value="1"/>
</dbReference>
<dbReference type="PANTHER" id="PTHR11461">
    <property type="entry name" value="SERINE PROTEASE INHIBITOR, SERPIN"/>
    <property type="match status" value="1"/>
</dbReference>
<proteinExistence type="inferred from homology"/>
<reference evidence="6" key="1">
    <citation type="submission" date="2014-09" db="EMBL/GenBank/DDBJ databases">
        <authorList>
            <person name="Probst J Alexander"/>
        </authorList>
    </citation>
    <scope>NUCLEOTIDE SEQUENCE</scope>
</reference>
<dbReference type="PROSITE" id="PS00284">
    <property type="entry name" value="SERPIN"/>
    <property type="match status" value="1"/>
</dbReference>
<evidence type="ECO:0000256" key="3">
    <source>
        <dbReference type="ARBA" id="ARBA00022729"/>
    </source>
</evidence>